<evidence type="ECO:0008006" key="3">
    <source>
        <dbReference type="Google" id="ProtNLM"/>
    </source>
</evidence>
<dbReference type="Proteomes" id="UP001528823">
    <property type="component" value="Unassembled WGS sequence"/>
</dbReference>
<dbReference type="Gene3D" id="3.10.129.10">
    <property type="entry name" value="Hotdog Thioesterase"/>
    <property type="match status" value="1"/>
</dbReference>
<evidence type="ECO:0000313" key="1">
    <source>
        <dbReference type="EMBL" id="MDE1460349.1"/>
    </source>
</evidence>
<protein>
    <recommendedName>
        <fullName evidence="3">3-hydroxylacyl-ACP dehydratase</fullName>
    </recommendedName>
</protein>
<evidence type="ECO:0000313" key="2">
    <source>
        <dbReference type="Proteomes" id="UP001528823"/>
    </source>
</evidence>
<keyword evidence="2" id="KW-1185">Reference proteome</keyword>
<dbReference type="PIRSF" id="PIRSF020565">
    <property type="entry name" value="3Ho_Ac_ACP_DH_prd"/>
    <property type="match status" value="1"/>
</dbReference>
<dbReference type="InterPro" id="IPR029069">
    <property type="entry name" value="HotDog_dom_sf"/>
</dbReference>
<gene>
    <name evidence="1" type="ORF">ORQ98_00080</name>
</gene>
<name>A0ABT5U584_9GAMM</name>
<comment type="caution">
    <text evidence="1">The sequence shown here is derived from an EMBL/GenBank/DDBJ whole genome shotgun (WGS) entry which is preliminary data.</text>
</comment>
<organism evidence="1 2">
    <name type="scientific">Spartinivicinus poritis</name>
    <dbReference type="NCBI Taxonomy" id="2994640"/>
    <lineage>
        <taxon>Bacteria</taxon>
        <taxon>Pseudomonadati</taxon>
        <taxon>Pseudomonadota</taxon>
        <taxon>Gammaproteobacteria</taxon>
        <taxon>Oceanospirillales</taxon>
        <taxon>Zooshikellaceae</taxon>
        <taxon>Spartinivicinus</taxon>
    </lineage>
</organism>
<dbReference type="SUPFAM" id="SSF54637">
    <property type="entry name" value="Thioesterase/thiol ester dehydrase-isomerase"/>
    <property type="match status" value="1"/>
</dbReference>
<accession>A0ABT5U584</accession>
<proteinExistence type="predicted"/>
<dbReference type="EMBL" id="JAPMOU010000001">
    <property type="protein sequence ID" value="MDE1460349.1"/>
    <property type="molecule type" value="Genomic_DNA"/>
</dbReference>
<dbReference type="Pfam" id="PF22817">
    <property type="entry name" value="ApeP-like"/>
    <property type="match status" value="1"/>
</dbReference>
<reference evidence="1 2" key="1">
    <citation type="submission" date="2022-11" db="EMBL/GenBank/DDBJ databases">
        <title>Spartinivicinus poritis sp. nov., isolated from scleractinian coral Porites lutea.</title>
        <authorList>
            <person name="Zhang G."/>
            <person name="Cai L."/>
            <person name="Wei Q."/>
        </authorList>
    </citation>
    <scope>NUCLEOTIDE SEQUENCE [LARGE SCALE GENOMIC DNA]</scope>
    <source>
        <strain evidence="1 2">A2-2</strain>
    </source>
</reference>
<sequence length="152" mass="17310">MSNAQPNWQPEELLPHDHPMILLGRVEDYGADFVAASFTVNKQSYFLNHQQQLIPIWFGLEYMAQTIGLFAGIQHKLANEPVKIGFLLGTRRYTCLADALLMSHTYQVRASKKYEDEGLSVFDCAIYHPELVAEASINVFQPNDSAEFFKQL</sequence>
<dbReference type="RefSeq" id="WP_274686724.1">
    <property type="nucleotide sequence ID" value="NZ_JAPMOU010000001.1"/>
</dbReference>
<dbReference type="InterPro" id="IPR016776">
    <property type="entry name" value="ApeP-like_dehydratase"/>
</dbReference>